<protein>
    <recommendedName>
        <fullName evidence="6">CHY-type domain-containing protein</fullName>
    </recommendedName>
</protein>
<feature type="region of interest" description="Disordered" evidence="5">
    <location>
        <begin position="798"/>
        <end position="828"/>
    </location>
</feature>
<dbReference type="Proteomes" id="UP000187455">
    <property type="component" value="Unassembled WGS sequence"/>
</dbReference>
<name>A0A1R0GYW2_9FUNG</name>
<sequence>MVSLDSSPKPITIPLKNQLPEPDIPTQVQNHTLYTQNLSDNIPAAKNKRVPRSRKFDRVKDYSNSQDSINSTVKSSRPSRRSHNSSEDTSETKKIPLKNKAPNNNSNPISLSSADKPLQSTFKSHINGDKRRTTKISTSFASKGSKPSINPRIPSKVTTEQKNKLIRQSHVQELLKSSNWTSKIIEINDEEMALAVALKPFDDDFPYEIEELRFALVISNNYPAVLENKSPVEIHVSNSDIPVGIKTNLESKFEDFVLKSYSENPDNSPTISSLLEWLGKNLESIFNLKPASTLKFVSFQSNEAQLINNDSAQDLSPSLRMPVQKPLAKTLKHSQNLSNIQKLELSRNIEIGQLEKRFPSSFILSRDGASSIVKLNLELSDTSINVDLFSIPLELKIPDVYPSFKLHPSRAEPNLLNGVPSIKIKADSIQSKTGKRSSWAVNNLESFKNLEATFQLNAITSQATLLGLINWLDINFMELLNDKHNSSDQVLTDDKKSETINPSDSLESTKNSQIWPQRKGIELKFGVVELDEIQLMTCKLLKLVIKCNKCKNNFDFDLNPTTSSDKDNQASKSCPNCGEVVGMRLRSGWIHQNSRSLGFLDTRNGIPVDLRPSNYNLVCDVCSNEKNDLDKSNLLEPQNYTNKNIFEIACGTKNQVNCRICHSKMSIYISDVSFVKLVPGLQLGTTKLTKTSKKPTKSSVPLGFALGSPLPQKGACKHYIKSFRWFRFPCCFNMYPCDTCHDIKESHEHVLAKSMICGFCSKEQNISKAELSGKCVNCGNSFYRKTSVASGAYWEGGNGVRDKSKLSKNDPRKYKGLGKTVSNKRSSK</sequence>
<gene>
    <name evidence="7" type="ORF">AYI68_g3808</name>
</gene>
<keyword evidence="3" id="KW-0862">Zinc</keyword>
<dbReference type="PROSITE" id="PS51266">
    <property type="entry name" value="ZF_CHY"/>
    <property type="match status" value="1"/>
</dbReference>
<dbReference type="STRING" id="133383.A0A1R0GYW2"/>
<evidence type="ECO:0000259" key="6">
    <source>
        <dbReference type="PROSITE" id="PS51266"/>
    </source>
</evidence>
<dbReference type="EMBL" id="LSSL01001933">
    <property type="protein sequence ID" value="OLY82076.1"/>
    <property type="molecule type" value="Genomic_DNA"/>
</dbReference>
<feature type="compositionally biased region" description="Basic and acidic residues" evidence="5">
    <location>
        <begin position="800"/>
        <end position="813"/>
    </location>
</feature>
<evidence type="ECO:0000256" key="4">
    <source>
        <dbReference type="PROSITE-ProRule" id="PRU00601"/>
    </source>
</evidence>
<dbReference type="InterPro" id="IPR037274">
    <property type="entry name" value="Znf_CHY_sf"/>
</dbReference>
<feature type="compositionally biased region" description="Polar residues" evidence="5">
    <location>
        <begin position="62"/>
        <end position="74"/>
    </location>
</feature>
<evidence type="ECO:0000256" key="1">
    <source>
        <dbReference type="ARBA" id="ARBA00022723"/>
    </source>
</evidence>
<feature type="compositionally biased region" description="Basic and acidic residues" evidence="5">
    <location>
        <begin position="84"/>
        <end position="94"/>
    </location>
</feature>
<feature type="compositionally biased region" description="Polar residues" evidence="5">
    <location>
        <begin position="135"/>
        <end position="148"/>
    </location>
</feature>
<keyword evidence="1" id="KW-0479">Metal-binding</keyword>
<comment type="caution">
    <text evidence="7">The sequence shown here is derived from an EMBL/GenBank/DDBJ whole genome shotgun (WGS) entry which is preliminary data.</text>
</comment>
<keyword evidence="2 4" id="KW-0863">Zinc-finger</keyword>
<dbReference type="InterPro" id="IPR008913">
    <property type="entry name" value="Znf_CHY"/>
</dbReference>
<feature type="compositionally biased region" description="Basic and acidic residues" evidence="5">
    <location>
        <begin position="487"/>
        <end position="498"/>
    </location>
</feature>
<evidence type="ECO:0000256" key="5">
    <source>
        <dbReference type="SAM" id="MobiDB-lite"/>
    </source>
</evidence>
<keyword evidence="8" id="KW-1185">Reference proteome</keyword>
<feature type="region of interest" description="Disordered" evidence="5">
    <location>
        <begin position="1"/>
        <end position="159"/>
    </location>
</feature>
<evidence type="ECO:0000313" key="7">
    <source>
        <dbReference type="EMBL" id="OLY82076.1"/>
    </source>
</evidence>
<evidence type="ECO:0000313" key="8">
    <source>
        <dbReference type="Proteomes" id="UP000187455"/>
    </source>
</evidence>
<organism evidence="7 8">
    <name type="scientific">Smittium mucronatum</name>
    <dbReference type="NCBI Taxonomy" id="133383"/>
    <lineage>
        <taxon>Eukaryota</taxon>
        <taxon>Fungi</taxon>
        <taxon>Fungi incertae sedis</taxon>
        <taxon>Zoopagomycota</taxon>
        <taxon>Kickxellomycotina</taxon>
        <taxon>Harpellomycetes</taxon>
        <taxon>Harpellales</taxon>
        <taxon>Legeriomycetaceae</taxon>
        <taxon>Smittium</taxon>
    </lineage>
</organism>
<feature type="compositionally biased region" description="Polar residues" evidence="5">
    <location>
        <begin position="26"/>
        <end position="40"/>
    </location>
</feature>
<feature type="compositionally biased region" description="Low complexity" evidence="5">
    <location>
        <begin position="102"/>
        <end position="113"/>
    </location>
</feature>
<feature type="compositionally biased region" description="Polar residues" evidence="5">
    <location>
        <begin position="499"/>
        <end position="511"/>
    </location>
</feature>
<accession>A0A1R0GYW2</accession>
<dbReference type="AlphaFoldDB" id="A0A1R0GYW2"/>
<feature type="domain" description="CHY-type" evidence="6">
    <location>
        <begin position="709"/>
        <end position="780"/>
    </location>
</feature>
<reference evidence="7 8" key="1">
    <citation type="journal article" date="2016" name="Mol. Biol. Evol.">
        <title>Genome-Wide Survey of Gut Fungi (Harpellales) Reveals the First Horizontally Transferred Ubiquitin Gene from a Mosquito Host.</title>
        <authorList>
            <person name="Wang Y."/>
            <person name="White M.M."/>
            <person name="Kvist S."/>
            <person name="Moncalvo J.M."/>
        </authorList>
    </citation>
    <scope>NUCLEOTIDE SEQUENCE [LARGE SCALE GENOMIC DNA]</scope>
    <source>
        <strain evidence="7 8">ALG-7-W6</strain>
    </source>
</reference>
<dbReference type="Pfam" id="PF05495">
    <property type="entry name" value="zf-CHY"/>
    <property type="match status" value="1"/>
</dbReference>
<evidence type="ECO:0000256" key="3">
    <source>
        <dbReference type="ARBA" id="ARBA00022833"/>
    </source>
</evidence>
<proteinExistence type="predicted"/>
<dbReference type="GO" id="GO:0008270">
    <property type="term" value="F:zinc ion binding"/>
    <property type="evidence" value="ECO:0007669"/>
    <property type="project" value="UniProtKB-KW"/>
</dbReference>
<feature type="region of interest" description="Disordered" evidence="5">
    <location>
        <begin position="487"/>
        <end position="511"/>
    </location>
</feature>
<dbReference type="SUPFAM" id="SSF161219">
    <property type="entry name" value="CHY zinc finger-like"/>
    <property type="match status" value="1"/>
</dbReference>
<dbReference type="OrthoDB" id="10253329at2759"/>
<evidence type="ECO:0000256" key="2">
    <source>
        <dbReference type="ARBA" id="ARBA00022771"/>
    </source>
</evidence>